<dbReference type="Gene3D" id="1.10.238.200">
    <property type="entry name" value="Cullin, PONY binding domain"/>
    <property type="match status" value="1"/>
</dbReference>
<sequence>MNKLKSSQKDKVKKFMSFTQTSESVAIFCLSKNDWKLEQASDNFFQNPHEYETVKINTQLSFVVDKKKLEAMYNRYRDPAEPSKINVEGVMRLLDELKLPPDSILVLIIAWKCQAAAQCEFTKQEFLNGMSKMGSDSIEKLKHRLPIIEKELSEPSKFKDFYYFTFNYAKNIGQKGLDLDMAITYWNIIFVGRFRFLDLWCQFLREHHNKSIPRDTWNLLLEFACVIDEEMTDYDQEGAWPVLIDEFVEWARPIVGRNESTHIISETRLL</sequence>
<dbReference type="GO" id="GO:0000151">
    <property type="term" value="C:ubiquitin ligase complex"/>
    <property type="evidence" value="ECO:0007669"/>
    <property type="project" value="TreeGrafter"/>
</dbReference>
<evidence type="ECO:0000313" key="9">
    <source>
        <dbReference type="EnsemblMetazoa" id="XP_008181268.1"/>
    </source>
</evidence>
<accession>A0A8R2B4E7</accession>
<dbReference type="PANTHER" id="PTHR12281:SF32">
    <property type="entry name" value="DCN1-LIKE PROTEIN"/>
    <property type="match status" value="1"/>
</dbReference>
<dbReference type="PANTHER" id="PTHR12281">
    <property type="entry name" value="RP42 RELATED"/>
    <property type="match status" value="1"/>
</dbReference>
<dbReference type="GO" id="GO:0031624">
    <property type="term" value="F:ubiquitin conjugating enzyme binding"/>
    <property type="evidence" value="ECO:0007669"/>
    <property type="project" value="TreeGrafter"/>
</dbReference>
<dbReference type="SUPFAM" id="SSF46934">
    <property type="entry name" value="UBA-like"/>
    <property type="match status" value="1"/>
</dbReference>
<reference evidence="9" key="2">
    <citation type="submission" date="2022-06" db="UniProtKB">
        <authorList>
            <consortium name="EnsemblMetazoa"/>
        </authorList>
    </citation>
    <scope>IDENTIFICATION</scope>
</reference>
<dbReference type="Proteomes" id="UP000007819">
    <property type="component" value="Chromosome A1"/>
</dbReference>
<dbReference type="EnsemblMetazoa" id="XM_008183046.3">
    <property type="protein sequence ID" value="XP_008181268.1"/>
    <property type="gene ID" value="LOC100166431"/>
</dbReference>
<comment type="subunit">
    <text evidence="6">Interacts with the cullin cul-3. Interacts with ubiquitin via its UBA-like domain. Interacts with ned-8/nedd8.</text>
</comment>
<evidence type="ECO:0000256" key="7">
    <source>
        <dbReference type="RuleBase" id="RU410713"/>
    </source>
</evidence>
<dbReference type="Gene3D" id="1.10.238.10">
    <property type="entry name" value="EF-hand"/>
    <property type="match status" value="1"/>
</dbReference>
<comment type="function">
    <text evidence="5">Promotes neddylation of cullin components of SCF-type E3 ubiquitin ligase complexes and thus regulates SCF-type complex activity. Function promotes cell proliferation.</text>
</comment>
<dbReference type="InterPro" id="IPR042460">
    <property type="entry name" value="DCN1-like_PONY"/>
</dbReference>
<dbReference type="Gene3D" id="1.10.8.10">
    <property type="entry name" value="DNA helicase RuvA subunit, C-terminal domain"/>
    <property type="match status" value="1"/>
</dbReference>
<dbReference type="Pfam" id="PF03556">
    <property type="entry name" value="Cullin_binding"/>
    <property type="match status" value="1"/>
</dbReference>
<comment type="function">
    <text evidence="7">Neddylation of cullins play an essential role in the regulation of SCF-type complexes activity.</text>
</comment>
<dbReference type="GO" id="GO:0045116">
    <property type="term" value="P:protein neddylation"/>
    <property type="evidence" value="ECO:0007669"/>
    <property type="project" value="TreeGrafter"/>
</dbReference>
<dbReference type="GO" id="GO:2000436">
    <property type="term" value="P:positive regulation of protein neddylation"/>
    <property type="evidence" value="ECO:0007669"/>
    <property type="project" value="UniProtKB-ARBA"/>
</dbReference>
<dbReference type="InterPro" id="IPR014764">
    <property type="entry name" value="DCN-prot"/>
</dbReference>
<evidence type="ECO:0000256" key="6">
    <source>
        <dbReference type="ARBA" id="ARBA00064502"/>
    </source>
</evidence>
<name>A0A8R2B4E7_ACYPI</name>
<dbReference type="InterPro" id="IPR009060">
    <property type="entry name" value="UBA-like_sf"/>
</dbReference>
<dbReference type="PROSITE" id="PS51229">
    <property type="entry name" value="DCUN1"/>
    <property type="match status" value="1"/>
</dbReference>
<evidence type="ECO:0000259" key="8">
    <source>
        <dbReference type="PROSITE" id="PS51229"/>
    </source>
</evidence>
<evidence type="ECO:0000256" key="5">
    <source>
        <dbReference type="ARBA" id="ARBA00059219"/>
    </source>
</evidence>
<reference evidence="10" key="1">
    <citation type="submission" date="2010-06" db="EMBL/GenBank/DDBJ databases">
        <authorList>
            <person name="Jiang H."/>
            <person name="Abraham K."/>
            <person name="Ali S."/>
            <person name="Alsbrooks S.L."/>
            <person name="Anim B.N."/>
            <person name="Anosike U.S."/>
            <person name="Attaway T."/>
            <person name="Bandaranaike D.P."/>
            <person name="Battles P.K."/>
            <person name="Bell S.N."/>
            <person name="Bell A.V."/>
            <person name="Beltran B."/>
            <person name="Bickham C."/>
            <person name="Bustamante Y."/>
            <person name="Caleb T."/>
            <person name="Canada A."/>
            <person name="Cardenas V."/>
            <person name="Carter K."/>
            <person name="Chacko J."/>
            <person name="Chandrabose M.N."/>
            <person name="Chavez D."/>
            <person name="Chavez A."/>
            <person name="Chen L."/>
            <person name="Chu H.-S."/>
            <person name="Claassen K.J."/>
            <person name="Cockrell R."/>
            <person name="Collins M."/>
            <person name="Cooper J.A."/>
            <person name="Cree A."/>
            <person name="Curry S.M."/>
            <person name="Da Y."/>
            <person name="Dao M.D."/>
            <person name="Das B."/>
            <person name="Davila M.-L."/>
            <person name="Davy-Carroll L."/>
            <person name="Denson S."/>
            <person name="Dinh H."/>
            <person name="Ebong V.E."/>
            <person name="Edwards J.R."/>
            <person name="Egan A."/>
            <person name="El-Daye J."/>
            <person name="Escobedo L."/>
            <person name="Fernandez S."/>
            <person name="Fernando P.R."/>
            <person name="Flagg N."/>
            <person name="Forbes L.D."/>
            <person name="Fowler R.G."/>
            <person name="Fu Q."/>
            <person name="Gabisi R.A."/>
            <person name="Ganer J."/>
            <person name="Garbino Pronczuk A."/>
            <person name="Garcia R.M."/>
            <person name="Garner T."/>
            <person name="Garrett T.E."/>
            <person name="Gonzalez D.A."/>
            <person name="Hamid H."/>
            <person name="Hawkins E.S."/>
            <person name="Hirani K."/>
            <person name="Hogues M.E."/>
            <person name="Hollins B."/>
            <person name="Hsiao C.-H."/>
            <person name="Jabil R."/>
            <person name="James M.L."/>
            <person name="Jhangiani S.N."/>
            <person name="Johnson B."/>
            <person name="Johnson Q."/>
            <person name="Joshi V."/>
            <person name="Kalu J.B."/>
            <person name="Kam C."/>
            <person name="Kashfia A."/>
            <person name="Keebler J."/>
            <person name="Kisamo H."/>
            <person name="Kovar C.L."/>
            <person name="Lago L.A."/>
            <person name="Lai C.-Y."/>
            <person name="Laidlaw J."/>
            <person name="Lara F."/>
            <person name="Le T.-K."/>
            <person name="Lee S.L."/>
            <person name="Legall F.H."/>
            <person name="Lemon S.J."/>
            <person name="Lewis L.R."/>
            <person name="Li B."/>
            <person name="Liu Y."/>
            <person name="Liu Y.-S."/>
            <person name="Lopez J."/>
            <person name="Lozado R.J."/>
            <person name="Lu J."/>
            <person name="Madu R.C."/>
            <person name="Maheshwari M."/>
            <person name="Maheshwari R."/>
            <person name="Malloy K."/>
            <person name="Martinez E."/>
            <person name="Mathew T."/>
            <person name="Mercado I.C."/>
            <person name="Mercado C."/>
            <person name="Meyer B."/>
            <person name="Montgomery K."/>
            <person name="Morgan M.B."/>
            <person name="Munidasa M."/>
            <person name="Nazareth L.V."/>
            <person name="Nelson J."/>
            <person name="Ng B.M."/>
            <person name="Nguyen N.B."/>
            <person name="Nguyen P.Q."/>
            <person name="Nguyen T."/>
            <person name="Obregon M."/>
            <person name="Okwuonu G.O."/>
            <person name="Onwere C.G."/>
            <person name="Orozco G."/>
            <person name="Parra A."/>
            <person name="Patel S."/>
            <person name="Patil S."/>
            <person name="Perez A."/>
            <person name="Perez Y."/>
            <person name="Pham C."/>
            <person name="Primus E.L."/>
            <person name="Pu L.-L."/>
            <person name="Puazo M."/>
            <person name="Qin X."/>
            <person name="Quiroz J.B."/>
            <person name="Reese J."/>
            <person name="Richards S."/>
            <person name="Rives C.M."/>
            <person name="Robberts R."/>
            <person name="Ruiz S.J."/>
            <person name="Ruiz M.J."/>
            <person name="Santibanez J."/>
            <person name="Schneider B.W."/>
            <person name="Sisson I."/>
            <person name="Smith M."/>
            <person name="Sodergren E."/>
            <person name="Song X.-Z."/>
            <person name="Song B.B."/>
            <person name="Summersgill H."/>
            <person name="Thelus R."/>
            <person name="Thornton R.D."/>
            <person name="Trejos Z.Y."/>
            <person name="Usmani K."/>
            <person name="Vattathil S."/>
            <person name="Villasana D."/>
            <person name="Walker D.L."/>
            <person name="Wang S."/>
            <person name="Wang K."/>
            <person name="White C.S."/>
            <person name="Williams A.C."/>
            <person name="Williamson J."/>
            <person name="Wilson K."/>
            <person name="Woghiren I.O."/>
            <person name="Woodworth J.R."/>
            <person name="Worley K.C."/>
            <person name="Wright R.A."/>
            <person name="Wu W."/>
            <person name="Young L."/>
            <person name="Zhang L."/>
            <person name="Zhang J."/>
            <person name="Zhu Y."/>
            <person name="Muzny D.M."/>
            <person name="Weinstock G."/>
            <person name="Gibbs R.A."/>
        </authorList>
    </citation>
    <scope>NUCLEOTIDE SEQUENCE [LARGE SCALE GENOMIC DNA]</scope>
    <source>
        <strain evidence="10">LSR1</strain>
    </source>
</reference>
<feature type="domain" description="DCUN1" evidence="8">
    <location>
        <begin position="64"/>
        <end position="252"/>
    </location>
</feature>
<keyword evidence="2" id="KW-0833">Ubl conjugation pathway</keyword>
<dbReference type="GO" id="GO:0097602">
    <property type="term" value="F:cullin family protein binding"/>
    <property type="evidence" value="ECO:0007669"/>
    <property type="project" value="TreeGrafter"/>
</dbReference>
<organism evidence="9 10">
    <name type="scientific">Acyrthosiphon pisum</name>
    <name type="common">Pea aphid</name>
    <dbReference type="NCBI Taxonomy" id="7029"/>
    <lineage>
        <taxon>Eukaryota</taxon>
        <taxon>Metazoa</taxon>
        <taxon>Ecdysozoa</taxon>
        <taxon>Arthropoda</taxon>
        <taxon>Hexapoda</taxon>
        <taxon>Insecta</taxon>
        <taxon>Pterygota</taxon>
        <taxon>Neoptera</taxon>
        <taxon>Paraneoptera</taxon>
        <taxon>Hemiptera</taxon>
        <taxon>Sternorrhyncha</taxon>
        <taxon>Aphidomorpha</taxon>
        <taxon>Aphidoidea</taxon>
        <taxon>Aphididae</taxon>
        <taxon>Macrosiphini</taxon>
        <taxon>Acyrthosiphon</taxon>
    </lineage>
</organism>
<dbReference type="AlphaFoldDB" id="A0A8R2B4E7"/>
<dbReference type="FunFam" id="1.10.238.10:FF:000030">
    <property type="entry name" value="DCN1-like protein"/>
    <property type="match status" value="1"/>
</dbReference>
<evidence type="ECO:0000256" key="3">
    <source>
        <dbReference type="ARBA" id="ARBA00023242"/>
    </source>
</evidence>
<evidence type="ECO:0000256" key="2">
    <source>
        <dbReference type="ARBA" id="ARBA00022786"/>
    </source>
</evidence>
<keyword evidence="3" id="KW-0539">Nucleus</keyword>
<dbReference type="FunFam" id="1.10.238.200:FF:000001">
    <property type="entry name" value="DCN1-like protein"/>
    <property type="match status" value="1"/>
</dbReference>
<keyword evidence="10" id="KW-1185">Reference proteome</keyword>
<dbReference type="OrthoDB" id="286637at2759"/>
<dbReference type="InterPro" id="IPR005176">
    <property type="entry name" value="PONY_dom"/>
</dbReference>
<dbReference type="GO" id="GO:0005634">
    <property type="term" value="C:nucleus"/>
    <property type="evidence" value="ECO:0007669"/>
    <property type="project" value="UniProtKB-SubCell"/>
</dbReference>
<dbReference type="OMA" id="LWCKFLQ"/>
<comment type="subcellular location">
    <subcellularLocation>
        <location evidence="1">Nucleus</location>
    </subcellularLocation>
</comment>
<proteinExistence type="predicted"/>
<dbReference type="Pfam" id="PF14555">
    <property type="entry name" value="UBA_4"/>
    <property type="match status" value="1"/>
</dbReference>
<dbReference type="GO" id="GO:0032182">
    <property type="term" value="F:ubiquitin-like protein binding"/>
    <property type="evidence" value="ECO:0007669"/>
    <property type="project" value="TreeGrafter"/>
</dbReference>
<dbReference type="FunFam" id="1.10.8.10:FF:000124">
    <property type="entry name" value="Defective in cullin neddylation protein 1"/>
    <property type="match status" value="1"/>
</dbReference>
<comment type="function">
    <text evidence="4">Required for neddylation of cullin components of SCF-type E3 ubiquitin ligase complexes. Neddylation of cullins play an essential role in the regulation of SCF-type complexes activity. Does not act by preventing deneddylation, but rather facilitates neddylation, possibly by acting with rbx-1 to recruit the Nedd8-charged E2 enzyme to the cullin component of SCF-type complexes.</text>
</comment>
<evidence type="ECO:0000256" key="1">
    <source>
        <dbReference type="ARBA" id="ARBA00004123"/>
    </source>
</evidence>
<evidence type="ECO:0000256" key="4">
    <source>
        <dbReference type="ARBA" id="ARBA00059208"/>
    </source>
</evidence>
<protein>
    <recommendedName>
        <fullName evidence="7">Defective in cullin neddylation protein</fullName>
    </recommendedName>
</protein>
<gene>
    <name evidence="9" type="primary">100166431</name>
</gene>
<evidence type="ECO:0000313" key="10">
    <source>
        <dbReference type="Proteomes" id="UP000007819"/>
    </source>
</evidence>